<evidence type="ECO:0000256" key="1">
    <source>
        <dbReference type="SAM" id="Phobius"/>
    </source>
</evidence>
<comment type="caution">
    <text evidence="2">The sequence shown here is derived from an EMBL/GenBank/DDBJ whole genome shotgun (WGS) entry which is preliminary data.</text>
</comment>
<gene>
    <name evidence="2" type="ORF">B0F90DRAFT_461354</name>
</gene>
<proteinExistence type="predicted"/>
<organism evidence="2 3">
    <name type="scientific">Multifurca ochricompacta</name>
    <dbReference type="NCBI Taxonomy" id="376703"/>
    <lineage>
        <taxon>Eukaryota</taxon>
        <taxon>Fungi</taxon>
        <taxon>Dikarya</taxon>
        <taxon>Basidiomycota</taxon>
        <taxon>Agaricomycotina</taxon>
        <taxon>Agaricomycetes</taxon>
        <taxon>Russulales</taxon>
        <taxon>Russulaceae</taxon>
        <taxon>Multifurca</taxon>
    </lineage>
</organism>
<dbReference type="EMBL" id="WTXG01000019">
    <property type="protein sequence ID" value="KAI0300160.1"/>
    <property type="molecule type" value="Genomic_DNA"/>
</dbReference>
<keyword evidence="1" id="KW-0472">Membrane</keyword>
<keyword evidence="1" id="KW-1133">Transmembrane helix</keyword>
<evidence type="ECO:0000313" key="2">
    <source>
        <dbReference type="EMBL" id="KAI0300160.1"/>
    </source>
</evidence>
<dbReference type="Proteomes" id="UP001203297">
    <property type="component" value="Unassembled WGS sequence"/>
</dbReference>
<dbReference type="AlphaFoldDB" id="A0AAD4M2Z1"/>
<feature type="transmembrane region" description="Helical" evidence="1">
    <location>
        <begin position="92"/>
        <end position="108"/>
    </location>
</feature>
<name>A0AAD4M2Z1_9AGAM</name>
<reference evidence="2" key="1">
    <citation type="journal article" date="2022" name="New Phytol.">
        <title>Evolutionary transition to the ectomycorrhizal habit in the genomes of a hyperdiverse lineage of mushroom-forming fungi.</title>
        <authorList>
            <person name="Looney B."/>
            <person name="Miyauchi S."/>
            <person name="Morin E."/>
            <person name="Drula E."/>
            <person name="Courty P.E."/>
            <person name="Kohler A."/>
            <person name="Kuo A."/>
            <person name="LaButti K."/>
            <person name="Pangilinan J."/>
            <person name="Lipzen A."/>
            <person name="Riley R."/>
            <person name="Andreopoulos W."/>
            <person name="He G."/>
            <person name="Johnson J."/>
            <person name="Nolan M."/>
            <person name="Tritt A."/>
            <person name="Barry K.W."/>
            <person name="Grigoriev I.V."/>
            <person name="Nagy L.G."/>
            <person name="Hibbett D."/>
            <person name="Henrissat B."/>
            <person name="Matheny P.B."/>
            <person name="Labbe J."/>
            <person name="Martin F.M."/>
        </authorList>
    </citation>
    <scope>NUCLEOTIDE SEQUENCE</scope>
    <source>
        <strain evidence="2">BPL690</strain>
    </source>
</reference>
<keyword evidence="1" id="KW-0812">Transmembrane</keyword>
<evidence type="ECO:0000313" key="3">
    <source>
        <dbReference type="Proteomes" id="UP001203297"/>
    </source>
</evidence>
<accession>A0AAD4M2Z1</accession>
<sequence>MLLARSRTARVYVAAGICSNPYICSSFLLQTERRGLVWVEMRYGRGTLPVRSPLQRSAGCSQRVVLVVGWGSGLMASCERSSWIISPTPTKFSFLFLYIYLFLLMYIFERHVIMSWSTVITH</sequence>
<protein>
    <submittedName>
        <fullName evidence="2">Uncharacterized protein</fullName>
    </submittedName>
</protein>
<keyword evidence="3" id="KW-1185">Reference proteome</keyword>